<organism evidence="1 2">
    <name type="scientific">Rugosimonospora acidiphila</name>
    <dbReference type="NCBI Taxonomy" id="556531"/>
    <lineage>
        <taxon>Bacteria</taxon>
        <taxon>Bacillati</taxon>
        <taxon>Actinomycetota</taxon>
        <taxon>Actinomycetes</taxon>
        <taxon>Micromonosporales</taxon>
        <taxon>Micromonosporaceae</taxon>
        <taxon>Rugosimonospora</taxon>
    </lineage>
</organism>
<gene>
    <name evidence="1" type="ORF">GCM10023322_68740</name>
</gene>
<evidence type="ECO:0000313" key="1">
    <source>
        <dbReference type="EMBL" id="GAA5197463.1"/>
    </source>
</evidence>
<comment type="caution">
    <text evidence="1">The sequence shown here is derived from an EMBL/GenBank/DDBJ whole genome shotgun (WGS) entry which is preliminary data.</text>
</comment>
<keyword evidence="2" id="KW-1185">Reference proteome</keyword>
<accession>A0ABP9SLQ6</accession>
<dbReference type="EMBL" id="BAABJQ010000030">
    <property type="protein sequence ID" value="GAA5197463.1"/>
    <property type="molecule type" value="Genomic_DNA"/>
</dbReference>
<sequence>MDNYHEYHVEVIEPDGTRKTLLVDVHEDHHNAHGFDGNGNLKNASAFTGIIANAIGISKDVINAFKYLGKVKRR</sequence>
<evidence type="ECO:0000313" key="2">
    <source>
        <dbReference type="Proteomes" id="UP001501570"/>
    </source>
</evidence>
<reference evidence="2" key="1">
    <citation type="journal article" date="2019" name="Int. J. Syst. Evol. Microbiol.">
        <title>The Global Catalogue of Microorganisms (GCM) 10K type strain sequencing project: providing services to taxonomists for standard genome sequencing and annotation.</title>
        <authorList>
            <consortium name="The Broad Institute Genomics Platform"/>
            <consortium name="The Broad Institute Genome Sequencing Center for Infectious Disease"/>
            <person name="Wu L."/>
            <person name="Ma J."/>
        </authorList>
    </citation>
    <scope>NUCLEOTIDE SEQUENCE [LARGE SCALE GENOMIC DNA]</scope>
    <source>
        <strain evidence="2">JCM 18304</strain>
    </source>
</reference>
<proteinExistence type="predicted"/>
<name>A0ABP9SLQ6_9ACTN</name>
<dbReference type="Proteomes" id="UP001501570">
    <property type="component" value="Unassembled WGS sequence"/>
</dbReference>
<protein>
    <submittedName>
        <fullName evidence="1">Uncharacterized protein</fullName>
    </submittedName>
</protein>